<reference evidence="2 3" key="1">
    <citation type="submission" date="2020-08" db="EMBL/GenBank/DDBJ databases">
        <title>Sequencing the genomes of 1000 actinobacteria strains.</title>
        <authorList>
            <person name="Klenk H.-P."/>
        </authorList>
    </citation>
    <scope>NUCLEOTIDE SEQUENCE [LARGE SCALE GENOMIC DNA]</scope>
    <source>
        <strain evidence="2 3">DSM 43768</strain>
    </source>
</reference>
<evidence type="ECO:0000313" key="3">
    <source>
        <dbReference type="Proteomes" id="UP000565579"/>
    </source>
</evidence>
<evidence type="ECO:0000313" key="2">
    <source>
        <dbReference type="EMBL" id="MBB6550820.1"/>
    </source>
</evidence>
<proteinExistence type="predicted"/>
<protein>
    <submittedName>
        <fullName evidence="2">Uncharacterized protein</fullName>
    </submittedName>
</protein>
<dbReference type="AlphaFoldDB" id="A0A7X0NWD1"/>
<gene>
    <name evidence="2" type="ORF">HD593_005615</name>
</gene>
<name>A0A7X0NWD1_9ACTN</name>
<accession>A0A7X0NWD1</accession>
<dbReference type="RefSeq" id="WP_185105027.1">
    <property type="nucleotide sequence ID" value="NZ_JACHMI010000001.1"/>
</dbReference>
<keyword evidence="3" id="KW-1185">Reference proteome</keyword>
<comment type="caution">
    <text evidence="2">The sequence shown here is derived from an EMBL/GenBank/DDBJ whole genome shotgun (WGS) entry which is preliminary data.</text>
</comment>
<evidence type="ECO:0000256" key="1">
    <source>
        <dbReference type="SAM" id="MobiDB-lite"/>
    </source>
</evidence>
<dbReference type="Proteomes" id="UP000565579">
    <property type="component" value="Unassembled WGS sequence"/>
</dbReference>
<organism evidence="2 3">
    <name type="scientific">Nonomuraea rubra</name>
    <dbReference type="NCBI Taxonomy" id="46180"/>
    <lineage>
        <taxon>Bacteria</taxon>
        <taxon>Bacillati</taxon>
        <taxon>Actinomycetota</taxon>
        <taxon>Actinomycetes</taxon>
        <taxon>Streptosporangiales</taxon>
        <taxon>Streptosporangiaceae</taxon>
        <taxon>Nonomuraea</taxon>
    </lineage>
</organism>
<dbReference type="EMBL" id="JACHMI010000001">
    <property type="protein sequence ID" value="MBB6550820.1"/>
    <property type="molecule type" value="Genomic_DNA"/>
</dbReference>
<feature type="region of interest" description="Disordered" evidence="1">
    <location>
        <begin position="45"/>
        <end position="105"/>
    </location>
</feature>
<sequence>MRTQYDISASIRGISSSRLSVRASSIVRRLKTACGHLIGRPQCAAPRFRQSDTPPATTLHFGVHRSYPSVGPSGLEGPKEPLQGGSVAEDDGLSRPHGVAEITPGEHQALQDAHITGDGGHRVVDLASLDAQPPIADLGVKGVLPQA</sequence>